<sequence>MQFTTLALSALSAATGVFGAPTSQEAGTTSPDQVIFGVMSIRSASPVHLTAWGAEHKGIFTNLSNQDADCYNSPAQNSATFVLNKADGTLSLYTEGKPWQQLFVDRSGMGQGMMQYTTGAEPAPRNAERGGWAIDEASQHLTFAGSDAFLACPSGADSSYRILPYVGIENPAGYTDCLSIAARVVVAENPVKCLYSQN</sequence>
<evidence type="ECO:0008006" key="4">
    <source>
        <dbReference type="Google" id="ProtNLM"/>
    </source>
</evidence>
<dbReference type="AlphaFoldDB" id="F8MJS0"/>
<dbReference type="HOGENOM" id="CLU_097238_0_0_1"/>
<dbReference type="EMBL" id="GL891304">
    <property type="protein sequence ID" value="EGO58107.1"/>
    <property type="molecule type" value="Genomic_DNA"/>
</dbReference>
<organism evidence="2 3">
    <name type="scientific">Neurospora tetrasperma (strain FGSC 2508 / ATCC MYA-4615 / P0657)</name>
    <dbReference type="NCBI Taxonomy" id="510951"/>
    <lineage>
        <taxon>Eukaryota</taxon>
        <taxon>Fungi</taxon>
        <taxon>Dikarya</taxon>
        <taxon>Ascomycota</taxon>
        <taxon>Pezizomycotina</taxon>
        <taxon>Sordariomycetes</taxon>
        <taxon>Sordariomycetidae</taxon>
        <taxon>Sordariales</taxon>
        <taxon>Sordariaceae</taxon>
        <taxon>Neurospora</taxon>
    </lineage>
</organism>
<keyword evidence="3" id="KW-1185">Reference proteome</keyword>
<evidence type="ECO:0000313" key="2">
    <source>
        <dbReference type="EMBL" id="EGO58107.1"/>
    </source>
</evidence>
<evidence type="ECO:0000256" key="1">
    <source>
        <dbReference type="SAM" id="SignalP"/>
    </source>
</evidence>
<dbReference type="RefSeq" id="XP_009851169.1">
    <property type="nucleotide sequence ID" value="XM_009852867.1"/>
</dbReference>
<name>F8MJS0_NEUT8</name>
<keyword evidence="1" id="KW-0732">Signal</keyword>
<protein>
    <recommendedName>
        <fullName evidence="4">Cell wall protein PhiA</fullName>
    </recommendedName>
</protein>
<evidence type="ECO:0000313" key="3">
    <source>
        <dbReference type="Proteomes" id="UP000008065"/>
    </source>
</evidence>
<reference evidence="3" key="1">
    <citation type="journal article" date="2011" name="Genetics">
        <title>Massive changes in genome architecture accompany the transition to self-fertility in the filamentous fungus Neurospora tetrasperma.</title>
        <authorList>
            <person name="Ellison C.E."/>
            <person name="Stajich J.E."/>
            <person name="Jacobson D.J."/>
            <person name="Natvig D.O."/>
            <person name="Lapidus A."/>
            <person name="Foster B."/>
            <person name="Aerts A."/>
            <person name="Riley R."/>
            <person name="Lindquist E.A."/>
            <person name="Grigoriev I.V."/>
            <person name="Taylor J.W."/>
        </authorList>
    </citation>
    <scope>NUCLEOTIDE SEQUENCE [LARGE SCALE GENOMIC DNA]</scope>
    <source>
        <strain evidence="3">FGSC 2508 / P0657</strain>
    </source>
</reference>
<feature type="signal peptide" evidence="1">
    <location>
        <begin position="1"/>
        <end position="19"/>
    </location>
</feature>
<dbReference type="Proteomes" id="UP000008065">
    <property type="component" value="Unassembled WGS sequence"/>
</dbReference>
<dbReference type="OrthoDB" id="4093325at2759"/>
<accession>F8MJS0</accession>
<dbReference type="GeneID" id="20823192"/>
<proteinExistence type="predicted"/>
<dbReference type="VEuPathDB" id="FungiDB:NEUTE1DRAFT_117057"/>
<dbReference type="KEGG" id="nte:NEUTE1DRAFT117057"/>
<gene>
    <name evidence="2" type="ORF">NEUTE1DRAFT_117057</name>
</gene>
<feature type="chain" id="PRO_5003380475" description="Cell wall protein PhiA" evidence="1">
    <location>
        <begin position="20"/>
        <end position="198"/>
    </location>
</feature>